<dbReference type="Gene3D" id="3.30.300.130">
    <property type="entry name" value="Fe-S cluster assembly (FSCA)"/>
    <property type="match status" value="1"/>
</dbReference>
<feature type="domain" description="PaaD zinc beta ribbon" evidence="2">
    <location>
        <begin position="121"/>
        <end position="167"/>
    </location>
</feature>
<dbReference type="PANTHER" id="PTHR42831:SF3">
    <property type="entry name" value="1,2-PHENYLACETYL-COA EPOXIDASE, SUBUNIT D-RELATED"/>
    <property type="match status" value="1"/>
</dbReference>
<dbReference type="Pfam" id="PF23451">
    <property type="entry name" value="Zn_ribbon_PaaD"/>
    <property type="match status" value="1"/>
</dbReference>
<dbReference type="InterPro" id="IPR052339">
    <property type="entry name" value="Fe-S_Maturation_MIP18"/>
</dbReference>
<proteinExistence type="predicted"/>
<dbReference type="Proteomes" id="UP000078224">
    <property type="component" value="Unassembled WGS sequence"/>
</dbReference>
<sequence>MKQRLEPSELQAPQIHQIWQQLHQIPDPELPALSITDLGMIRNVVPADQGWKVIFTPTYSGCPATEFLINEIKLVLGKAGFQHIDIEIMLTPAWTTDWMNQDAKRRLREFGIAPPQGTSCEHPEHTGSIQCPRCESEKTEKISEFGSTACKALYRCTECLEPFDYFKCI</sequence>
<evidence type="ECO:0000313" key="3">
    <source>
        <dbReference type="EMBL" id="OAT50723.1"/>
    </source>
</evidence>
<dbReference type="InterPro" id="IPR011883">
    <property type="entry name" value="PaaD-like"/>
</dbReference>
<dbReference type="NCBIfam" id="TIGR02159">
    <property type="entry name" value="PA_CoA_Oxy4"/>
    <property type="match status" value="1"/>
</dbReference>
<dbReference type="InterPro" id="IPR002744">
    <property type="entry name" value="MIP18-like"/>
</dbReference>
<dbReference type="AlphaFoldDB" id="A0A1B7JS42"/>
<dbReference type="PATRIC" id="fig|1354272.4.peg.2403"/>
<protein>
    <submittedName>
        <fullName evidence="3">PaaJ family phenylacetate-CoA oxygenase subunit</fullName>
    </submittedName>
</protein>
<evidence type="ECO:0000313" key="4">
    <source>
        <dbReference type="Proteomes" id="UP000078224"/>
    </source>
</evidence>
<dbReference type="OrthoDB" id="3684942at2"/>
<keyword evidence="4" id="KW-1185">Reference proteome</keyword>
<dbReference type="InterPro" id="IPR056572">
    <property type="entry name" value="Zn_ribbon_PaaD"/>
</dbReference>
<gene>
    <name evidence="3" type="ORF">M998_2362</name>
</gene>
<dbReference type="RefSeq" id="WP_068909024.1">
    <property type="nucleotide sequence ID" value="NZ_LXEW01000035.1"/>
</dbReference>
<comment type="caution">
    <text evidence="3">The sequence shown here is derived from an EMBL/GenBank/DDBJ whole genome shotgun (WGS) entry which is preliminary data.</text>
</comment>
<reference evidence="3 4" key="1">
    <citation type="submission" date="2016-04" db="EMBL/GenBank/DDBJ databases">
        <title>ATOL: Assembling a taxonomically balanced genome-scale reconstruction of the evolutionary history of the Enterobacteriaceae.</title>
        <authorList>
            <person name="Plunkett G.III."/>
            <person name="Neeno-Eckwall E.C."/>
            <person name="Glasner J.D."/>
            <person name="Perna N.T."/>
        </authorList>
    </citation>
    <scope>NUCLEOTIDE SEQUENCE [LARGE SCALE GENOMIC DNA]</scope>
    <source>
        <strain evidence="3 4">ATCC 35613</strain>
    </source>
</reference>
<dbReference type="Pfam" id="PF01883">
    <property type="entry name" value="FeS_assembly_P"/>
    <property type="match status" value="1"/>
</dbReference>
<evidence type="ECO:0000259" key="1">
    <source>
        <dbReference type="Pfam" id="PF01883"/>
    </source>
</evidence>
<dbReference type="SUPFAM" id="SSF117916">
    <property type="entry name" value="Fe-S cluster assembly (FSCA) domain-like"/>
    <property type="match status" value="1"/>
</dbReference>
<dbReference type="InterPro" id="IPR034904">
    <property type="entry name" value="FSCA_dom_sf"/>
</dbReference>
<organism evidence="3 4">
    <name type="scientific">Providencia heimbachae ATCC 35613</name>
    <dbReference type="NCBI Taxonomy" id="1354272"/>
    <lineage>
        <taxon>Bacteria</taxon>
        <taxon>Pseudomonadati</taxon>
        <taxon>Pseudomonadota</taxon>
        <taxon>Gammaproteobacteria</taxon>
        <taxon>Enterobacterales</taxon>
        <taxon>Morganellaceae</taxon>
        <taxon>Providencia</taxon>
    </lineage>
</organism>
<name>A0A1B7JS42_9GAMM</name>
<accession>A0A1B7JS42</accession>
<dbReference type="PANTHER" id="PTHR42831">
    <property type="entry name" value="FE-S PROTEIN MATURATION AUXILIARY FACTOR YITW"/>
    <property type="match status" value="1"/>
</dbReference>
<feature type="domain" description="MIP18 family-like" evidence="1">
    <location>
        <begin position="17"/>
        <end position="75"/>
    </location>
</feature>
<evidence type="ECO:0000259" key="2">
    <source>
        <dbReference type="Pfam" id="PF23451"/>
    </source>
</evidence>
<dbReference type="EMBL" id="LXEW01000035">
    <property type="protein sequence ID" value="OAT50723.1"/>
    <property type="molecule type" value="Genomic_DNA"/>
</dbReference>